<dbReference type="Proteomes" id="UP000468650">
    <property type="component" value="Unassembled WGS sequence"/>
</dbReference>
<evidence type="ECO:0000313" key="11">
    <source>
        <dbReference type="Proteomes" id="UP000468650"/>
    </source>
</evidence>
<feature type="domain" description="Lycopene cyclase" evidence="9">
    <location>
        <begin position="132"/>
        <end position="226"/>
    </location>
</feature>
<evidence type="ECO:0000313" key="10">
    <source>
        <dbReference type="EMBL" id="KAB2814197.1"/>
    </source>
</evidence>
<accession>A0A6N6RL02</accession>
<dbReference type="InterPro" id="IPR017825">
    <property type="entry name" value="Lycopene_cyclase_dom"/>
</dbReference>
<dbReference type="OrthoDB" id="5195186at2"/>
<dbReference type="GO" id="GO:0045436">
    <property type="term" value="F:lycopene beta cyclase activity"/>
    <property type="evidence" value="ECO:0007669"/>
    <property type="project" value="UniProtKB-ARBA"/>
</dbReference>
<keyword evidence="3 8" id="KW-0812">Transmembrane</keyword>
<feature type="transmembrane region" description="Helical" evidence="8">
    <location>
        <begin position="136"/>
        <end position="153"/>
    </location>
</feature>
<dbReference type="EMBL" id="WBVO01000001">
    <property type="protein sequence ID" value="KAB2814197.1"/>
    <property type="molecule type" value="Genomic_DNA"/>
</dbReference>
<proteinExistence type="predicted"/>
<evidence type="ECO:0000256" key="8">
    <source>
        <dbReference type="SAM" id="Phobius"/>
    </source>
</evidence>
<feature type="transmembrane region" description="Helical" evidence="8">
    <location>
        <begin position="35"/>
        <end position="60"/>
    </location>
</feature>
<dbReference type="Pfam" id="PF18916">
    <property type="entry name" value="Lycopene_cyc"/>
    <property type="match status" value="2"/>
</dbReference>
<evidence type="ECO:0000256" key="6">
    <source>
        <dbReference type="ARBA" id="ARBA00023136"/>
    </source>
</evidence>
<dbReference type="AlphaFoldDB" id="A0A6N6RL02"/>
<protein>
    <submittedName>
        <fullName evidence="10">Lycopene cyclase domain-containing protein</fullName>
    </submittedName>
</protein>
<gene>
    <name evidence="10" type="ORF">F8C67_00270</name>
</gene>
<dbReference type="GO" id="GO:0016117">
    <property type="term" value="P:carotenoid biosynthetic process"/>
    <property type="evidence" value="ECO:0007669"/>
    <property type="project" value="UniProtKB-KW"/>
</dbReference>
<comment type="caution">
    <text evidence="10">The sequence shown here is derived from an EMBL/GenBank/DDBJ whole genome shotgun (WGS) entry which is preliminary data.</text>
</comment>
<feature type="transmembrane region" description="Helical" evidence="8">
    <location>
        <begin position="80"/>
        <end position="101"/>
    </location>
</feature>
<dbReference type="RefSeq" id="WP_151665778.1">
    <property type="nucleotide sequence ID" value="NZ_WBVO01000001.1"/>
</dbReference>
<keyword evidence="11" id="KW-1185">Reference proteome</keyword>
<keyword evidence="4" id="KW-0125">Carotenoid biosynthesis</keyword>
<evidence type="ECO:0000256" key="2">
    <source>
        <dbReference type="ARBA" id="ARBA00004829"/>
    </source>
</evidence>
<feature type="transmembrane region" description="Helical" evidence="8">
    <location>
        <begin position="6"/>
        <end position="23"/>
    </location>
</feature>
<feature type="transmembrane region" description="Helical" evidence="8">
    <location>
        <begin position="165"/>
        <end position="184"/>
    </location>
</feature>
<keyword evidence="5 8" id="KW-1133">Transmembrane helix</keyword>
<keyword evidence="6 8" id="KW-0472">Membrane</keyword>
<evidence type="ECO:0000259" key="9">
    <source>
        <dbReference type="Pfam" id="PF18916"/>
    </source>
</evidence>
<comment type="pathway">
    <text evidence="2">Carotenoid biosynthesis.</text>
</comment>
<evidence type="ECO:0000256" key="4">
    <source>
        <dbReference type="ARBA" id="ARBA00022746"/>
    </source>
</evidence>
<reference evidence="10 11" key="1">
    <citation type="submission" date="2019-09" db="EMBL/GenBank/DDBJ databases">
        <title>Genomes of family Cryomorphaceae.</title>
        <authorList>
            <person name="Bowman J.P."/>
        </authorList>
    </citation>
    <scope>NUCLEOTIDE SEQUENCE [LARGE SCALE GENOMIC DNA]</scope>
    <source>
        <strain evidence="10 11">LMG 25704</strain>
    </source>
</reference>
<name>A0A6N6RL02_9FLAO</name>
<organism evidence="10 11">
    <name type="scientific">Phaeocystidibacter luteus</name>
    <dbReference type="NCBI Taxonomy" id="911197"/>
    <lineage>
        <taxon>Bacteria</taxon>
        <taxon>Pseudomonadati</taxon>
        <taxon>Bacteroidota</taxon>
        <taxon>Flavobacteriia</taxon>
        <taxon>Flavobacteriales</taxon>
        <taxon>Phaeocystidibacteraceae</taxon>
        <taxon>Phaeocystidibacter</taxon>
    </lineage>
</organism>
<dbReference type="GO" id="GO:0016872">
    <property type="term" value="F:intramolecular lyase activity"/>
    <property type="evidence" value="ECO:0007669"/>
    <property type="project" value="InterPro"/>
</dbReference>
<dbReference type="NCBIfam" id="TIGR03462">
    <property type="entry name" value="CarR_dom_SF"/>
    <property type="match status" value="2"/>
</dbReference>
<sequence>METPYLYLYLMAFTIAVPLIRSFESRVAYYKSFKALFSGIALTMLVFIPWDILFTINGYWGFNDLYLSGIKIFHLPLGEWLFFIFVPFSCIFIYRVLNYFWPNDWISQKQSNTIVQFLTWLSLALAILNWGHWYTFSAFGVLGFLLGMHVYVWNVDWMPKFLRAYAVILIPFLMVNGVLTGTGLEEEVVWYNDDHNLGYRILTIPFEDVFYGMALILMNVTWYEYFREKWSN</sequence>
<evidence type="ECO:0000256" key="7">
    <source>
        <dbReference type="ARBA" id="ARBA00023235"/>
    </source>
</evidence>
<evidence type="ECO:0000256" key="3">
    <source>
        <dbReference type="ARBA" id="ARBA00022692"/>
    </source>
</evidence>
<evidence type="ECO:0000256" key="1">
    <source>
        <dbReference type="ARBA" id="ARBA00004141"/>
    </source>
</evidence>
<feature type="transmembrane region" description="Helical" evidence="8">
    <location>
        <begin position="209"/>
        <end position="226"/>
    </location>
</feature>
<evidence type="ECO:0000256" key="5">
    <source>
        <dbReference type="ARBA" id="ARBA00022989"/>
    </source>
</evidence>
<comment type="subcellular location">
    <subcellularLocation>
        <location evidence="1">Membrane</location>
        <topology evidence="1">Multi-pass membrane protein</topology>
    </subcellularLocation>
</comment>
<feature type="domain" description="Lycopene cyclase" evidence="9">
    <location>
        <begin position="5"/>
        <end position="97"/>
    </location>
</feature>
<dbReference type="GO" id="GO:0016020">
    <property type="term" value="C:membrane"/>
    <property type="evidence" value="ECO:0007669"/>
    <property type="project" value="UniProtKB-SubCell"/>
</dbReference>
<feature type="transmembrane region" description="Helical" evidence="8">
    <location>
        <begin position="113"/>
        <end position="130"/>
    </location>
</feature>
<keyword evidence="7" id="KW-0413">Isomerase</keyword>